<feature type="compositionally biased region" description="Basic and acidic residues" evidence="2">
    <location>
        <begin position="282"/>
        <end position="292"/>
    </location>
</feature>
<dbReference type="SUPFAM" id="SSF55418">
    <property type="entry name" value="eIF4e-like"/>
    <property type="match status" value="1"/>
</dbReference>
<feature type="region of interest" description="Disordered" evidence="2">
    <location>
        <begin position="272"/>
        <end position="305"/>
    </location>
</feature>
<feature type="region of interest" description="Disordered" evidence="2">
    <location>
        <begin position="419"/>
        <end position="448"/>
    </location>
</feature>
<dbReference type="GeneID" id="91086066"/>
<dbReference type="GO" id="GO:0003743">
    <property type="term" value="F:translation initiation factor activity"/>
    <property type="evidence" value="ECO:0007669"/>
    <property type="project" value="UniProtKB-KW"/>
</dbReference>
<feature type="compositionally biased region" description="Polar residues" evidence="2">
    <location>
        <begin position="19"/>
        <end position="31"/>
    </location>
</feature>
<feature type="region of interest" description="Disordered" evidence="2">
    <location>
        <begin position="709"/>
        <end position="777"/>
    </location>
</feature>
<name>A0AAJ8JQW0_9TREE</name>
<feature type="region of interest" description="Disordered" evidence="2">
    <location>
        <begin position="1"/>
        <end position="47"/>
    </location>
</feature>
<dbReference type="EMBL" id="CP143785">
    <property type="protein sequence ID" value="WVN86682.1"/>
    <property type="molecule type" value="Genomic_DNA"/>
</dbReference>
<evidence type="ECO:0000256" key="2">
    <source>
        <dbReference type="SAM" id="MobiDB-lite"/>
    </source>
</evidence>
<proteinExistence type="inferred from homology"/>
<dbReference type="InterPro" id="IPR001040">
    <property type="entry name" value="TIF_eIF_4E"/>
</dbReference>
<dbReference type="GO" id="GO:0016281">
    <property type="term" value="C:eukaryotic translation initiation factor 4F complex"/>
    <property type="evidence" value="ECO:0007669"/>
    <property type="project" value="TreeGrafter"/>
</dbReference>
<sequence>MEMPLKRKSSTKRRKNGKHTSVQAREQNTQPIPDVDLGTGEFDPKDRQELAKTQAAAAGITFSKVAKPVHDNQFVDFTHSGDDEVELYRREKFLRELTSTNCSTSPEATSLNETAKSCLSQTDPACSRDIMEFESVMSHSRLQGKHFKAQKISPPVDVWGSKAAALLTKHKQMQSEFYKSNADMSNDPETRCCPYGNSAHVHFSSRLQTYMDTSPGIFDNDEPPPVWTPASITAGHNTVSVDYHNDDDSMSTSTVAASFNTQGDDNINIRKAKKNARKKAKKEREAADRTHGMQEQSTENIKGHGTRNLKVITWDNENGMSNRSSPIEDRLVTPQTGSVHPLPLSAFTTEDSVVGKNNFKKQKGKPKRTKAYIDAKSDEESESYGEGDSVADMEDVFTEKAELAVKAVGVVVPNADVASSGSELTVGDQDESAATDESHVDSENENQMKSLKDRVKSVNEAPSKDELGFTPEAAQMVAGSVFAFINTNKVNNANSLLKSNQIVIPRSSEDPLIPTPISTKDVLKRSFGSTAGKTKTFLLLEDVLESLPLTDTSKPIPQGETMIGVSIPSSVNSLIMRLGPDGRPPSPRLELGIIAEEGGIENLQETLETIPESRGTSSTPKEVPYNQIGCEGGLPEDVKQFANITFEKTENQTTKQTVNTSADSNSTLEQPTTIYRIPGELSSASILPNTTCEPESLAGPIRPVFKVERRGSETGGKITQRPSVLERTMSGPASTMAPPNHPSSRERSCGGLKRSDSFNKNHSHDLEPQLSSSIMSSPEKGARQFESYYTDPNDLYKRRHSIEPSYLPITAQLLMRRGSLPPESHLHGSGSPQKCLPLERSWTMYYSDSSDKLKAKANWQSAHDYNSALLTVFHGKTIEDILGSWKAVRRAIAESKGRIIEQAGAPMQGGGGLGIGYMPEDTNFHLFADGIKPMWEDEMCTKGGKIMITGDASSMDIAFLEICFLLIGGNLQDAVPSWATPSKAKSVICGAVISRRKVTRLEIWLGGRDGPDPAWVEQVYRHIERYFPTVRILPFKSFGKG</sequence>
<dbReference type="Pfam" id="PF01652">
    <property type="entry name" value="IF4E"/>
    <property type="match status" value="1"/>
</dbReference>
<keyword evidence="4" id="KW-1185">Reference proteome</keyword>
<dbReference type="KEGG" id="cdep:91086066"/>
<feature type="region of interest" description="Disordered" evidence="2">
    <location>
        <begin position="651"/>
        <end position="670"/>
    </location>
</feature>
<dbReference type="PANTHER" id="PTHR11960:SF71">
    <property type="entry name" value="TRANSLATION INITIATION FACTOR 4E"/>
    <property type="match status" value="1"/>
</dbReference>
<comment type="similarity">
    <text evidence="1">Belongs to the eukaryotic initiation factor 4E family.</text>
</comment>
<organism evidence="3 4">
    <name type="scientific">Cryptococcus depauperatus CBS 7841</name>
    <dbReference type="NCBI Taxonomy" id="1295531"/>
    <lineage>
        <taxon>Eukaryota</taxon>
        <taxon>Fungi</taxon>
        <taxon>Dikarya</taxon>
        <taxon>Basidiomycota</taxon>
        <taxon>Agaricomycotina</taxon>
        <taxon>Tremellomycetes</taxon>
        <taxon>Tremellales</taxon>
        <taxon>Cryptococcaceae</taxon>
        <taxon>Cryptococcus</taxon>
    </lineage>
</organism>
<protein>
    <recommendedName>
        <fullName evidence="5">Translation initiation factor 4E</fullName>
    </recommendedName>
</protein>
<dbReference type="Proteomes" id="UP000094043">
    <property type="component" value="Chromosome 2"/>
</dbReference>
<feature type="compositionally biased region" description="Basic residues" evidence="2">
    <location>
        <begin position="358"/>
        <end position="370"/>
    </location>
</feature>
<feature type="compositionally biased region" description="Basic residues" evidence="2">
    <location>
        <begin position="1"/>
        <end position="18"/>
    </location>
</feature>
<reference evidence="3" key="3">
    <citation type="submission" date="2024-01" db="EMBL/GenBank/DDBJ databases">
        <authorList>
            <person name="Coelho M.A."/>
            <person name="David-Palma M."/>
            <person name="Shea T."/>
            <person name="Sun S."/>
            <person name="Cuomo C.A."/>
            <person name="Heitman J."/>
        </authorList>
    </citation>
    <scope>NUCLEOTIDE SEQUENCE</scope>
    <source>
        <strain evidence="3">CBS 7841</strain>
    </source>
</reference>
<feature type="region of interest" description="Disordered" evidence="2">
    <location>
        <begin position="357"/>
        <end position="388"/>
    </location>
</feature>
<evidence type="ECO:0000313" key="4">
    <source>
        <dbReference type="Proteomes" id="UP000094043"/>
    </source>
</evidence>
<feature type="compositionally biased region" description="Basic and acidic residues" evidence="2">
    <location>
        <begin position="743"/>
        <end position="767"/>
    </location>
</feature>
<evidence type="ECO:0008006" key="5">
    <source>
        <dbReference type="Google" id="ProtNLM"/>
    </source>
</evidence>
<dbReference type="RefSeq" id="XP_066067382.1">
    <property type="nucleotide sequence ID" value="XM_066211285.1"/>
</dbReference>
<feature type="compositionally biased region" description="Basic residues" evidence="2">
    <location>
        <begin position="272"/>
        <end position="281"/>
    </location>
</feature>
<dbReference type="GO" id="GO:0000340">
    <property type="term" value="F:RNA 7-methylguanosine cap binding"/>
    <property type="evidence" value="ECO:0007669"/>
    <property type="project" value="TreeGrafter"/>
</dbReference>
<dbReference type="AlphaFoldDB" id="A0AAJ8JQW0"/>
<reference evidence="3" key="2">
    <citation type="journal article" date="2022" name="Elife">
        <title>Obligate sexual reproduction of a homothallic fungus closely related to the Cryptococcus pathogenic species complex.</title>
        <authorList>
            <person name="Passer A.R."/>
            <person name="Clancey S.A."/>
            <person name="Shea T."/>
            <person name="David-Palma M."/>
            <person name="Averette A.F."/>
            <person name="Boekhout T."/>
            <person name="Porcel B.M."/>
            <person name="Nowrousian M."/>
            <person name="Cuomo C.A."/>
            <person name="Sun S."/>
            <person name="Heitman J."/>
            <person name="Coelho M.A."/>
        </authorList>
    </citation>
    <scope>NUCLEOTIDE SEQUENCE</scope>
    <source>
        <strain evidence="3">CBS 7841</strain>
    </source>
</reference>
<evidence type="ECO:0000313" key="3">
    <source>
        <dbReference type="EMBL" id="WVN86682.1"/>
    </source>
</evidence>
<evidence type="ECO:0000256" key="1">
    <source>
        <dbReference type="RuleBase" id="RU004374"/>
    </source>
</evidence>
<feature type="compositionally biased region" description="Acidic residues" evidence="2">
    <location>
        <begin position="379"/>
        <end position="388"/>
    </location>
</feature>
<dbReference type="Gene3D" id="3.30.760.10">
    <property type="entry name" value="RNA Cap, Translation Initiation Factor Eif4e"/>
    <property type="match status" value="1"/>
</dbReference>
<gene>
    <name evidence="3" type="ORF">L203_101854</name>
</gene>
<reference evidence="3" key="1">
    <citation type="submission" date="2016-06" db="EMBL/GenBank/DDBJ databases">
        <authorList>
            <person name="Cuomo C."/>
            <person name="Litvintseva A."/>
            <person name="Heitman J."/>
            <person name="Chen Y."/>
            <person name="Sun S."/>
            <person name="Springer D."/>
            <person name="Dromer F."/>
            <person name="Young S."/>
            <person name="Zeng Q."/>
            <person name="Chapman S."/>
            <person name="Gujja S."/>
            <person name="Saif S."/>
            <person name="Birren B."/>
        </authorList>
    </citation>
    <scope>NUCLEOTIDE SEQUENCE</scope>
    <source>
        <strain evidence="3">CBS 7841</strain>
    </source>
</reference>
<dbReference type="PANTHER" id="PTHR11960">
    <property type="entry name" value="EUKARYOTIC TRANSLATION INITIATION FACTOR 4E RELATED"/>
    <property type="match status" value="1"/>
</dbReference>
<keyword evidence="1" id="KW-0396">Initiation factor</keyword>
<keyword evidence="1" id="KW-0648">Protein biosynthesis</keyword>
<keyword evidence="1" id="KW-0694">RNA-binding</keyword>
<accession>A0AAJ8JQW0</accession>
<dbReference type="InterPro" id="IPR023398">
    <property type="entry name" value="TIF_eIF4e-like"/>
</dbReference>